<feature type="transmembrane region" description="Helical" evidence="2">
    <location>
        <begin position="167"/>
        <end position="188"/>
    </location>
</feature>
<keyword evidence="2" id="KW-0472">Membrane</keyword>
<feature type="transmembrane region" description="Helical" evidence="2">
    <location>
        <begin position="431"/>
        <end position="450"/>
    </location>
</feature>
<feature type="region of interest" description="Disordered" evidence="1">
    <location>
        <begin position="320"/>
        <end position="360"/>
    </location>
</feature>
<feature type="transmembrane region" description="Helical" evidence="2">
    <location>
        <begin position="87"/>
        <end position="105"/>
    </location>
</feature>
<evidence type="ECO:0000313" key="3">
    <source>
        <dbReference type="EMBL" id="EFT83825.1"/>
    </source>
</evidence>
<accession>E6JYJ8</accession>
<feature type="compositionally biased region" description="Basic and acidic residues" evidence="1">
    <location>
        <begin position="330"/>
        <end position="358"/>
    </location>
</feature>
<feature type="transmembrane region" description="Helical" evidence="2">
    <location>
        <begin position="377"/>
        <end position="402"/>
    </location>
</feature>
<keyword evidence="2" id="KW-1133">Transmembrane helix</keyword>
<feature type="transmembrane region" description="Helical" evidence="2">
    <location>
        <begin position="125"/>
        <end position="147"/>
    </location>
</feature>
<evidence type="ECO:0000313" key="4">
    <source>
        <dbReference type="Proteomes" id="UP000004946"/>
    </source>
</evidence>
<organism evidence="3 4">
    <name type="scientific">Parascardovia denticolens DSM 10105 = JCM 12538</name>
    <dbReference type="NCBI Taxonomy" id="864564"/>
    <lineage>
        <taxon>Bacteria</taxon>
        <taxon>Bacillati</taxon>
        <taxon>Actinomycetota</taxon>
        <taxon>Actinomycetes</taxon>
        <taxon>Bifidobacteriales</taxon>
        <taxon>Bifidobacteriaceae</taxon>
        <taxon>Parascardovia</taxon>
    </lineage>
</organism>
<dbReference type="EMBL" id="AEON01000001">
    <property type="protein sequence ID" value="EFT83825.1"/>
    <property type="molecule type" value="Genomic_DNA"/>
</dbReference>
<sequence length="466" mass="50634">MAVTLISYGLFALSLFLLTALFTMLVGLETKTSLNDSILPLTGVFLLFAQGSAVTYQGITVSLLPLGLPLVFIILIRAAAKRFKLSLSGYLAASLSWLILTALLLRPMRPYLVGGLPQALGRSWLVLTLGALLSVSEESPLIFRLRLFVRAHVSGPIRKAIKLGFRLAGKVALVFLALSVVTLLIWIFRNFATVRTVASYSGMGPVSLAIFCLVSLFWLPTFLLWALSWILGSGFAIGTTAVFTLWQSRSSSLPILPVFGLFPSSVSNRTVILLILILPIILFFLLGVHTIASSSTYNLFSASWGRQEDAAESDLTLPGILDPQSADGRGQQEKRKVEKSGEREKTEEEGEKGTRQDELDQEEEPFWKTILSVLISFAYVAATFIVAIIVTIALATCLYSLASASLGTHSLSQVGVDLSASLSVTGRPVTWGFFAAWLLSLALVVIRLTIAHLRAPLSHSERSDQD</sequence>
<feature type="transmembrane region" description="Helical" evidence="2">
    <location>
        <begin position="266"/>
        <end position="288"/>
    </location>
</feature>
<protein>
    <submittedName>
        <fullName evidence="3">Uncharacterized protein</fullName>
    </submittedName>
</protein>
<feature type="transmembrane region" description="Helical" evidence="2">
    <location>
        <begin position="226"/>
        <end position="246"/>
    </location>
</feature>
<reference evidence="3 4" key="1">
    <citation type="submission" date="2010-12" db="EMBL/GenBank/DDBJ databases">
        <authorList>
            <person name="Muzny D."/>
            <person name="Qin X."/>
            <person name="Buhay C."/>
            <person name="Dugan-Rocha S."/>
            <person name="Ding Y."/>
            <person name="Chen G."/>
            <person name="Hawes A."/>
            <person name="Holder M."/>
            <person name="Jhangiani S."/>
            <person name="Johnson A."/>
            <person name="Khan Z."/>
            <person name="Li Z."/>
            <person name="Liu W."/>
            <person name="Liu X."/>
            <person name="Perez L."/>
            <person name="Shen H."/>
            <person name="Wang Q."/>
            <person name="Watt J."/>
            <person name="Xi L."/>
            <person name="Xin Y."/>
            <person name="Zhou J."/>
            <person name="Deng J."/>
            <person name="Jiang H."/>
            <person name="Liu Y."/>
            <person name="Qu J."/>
            <person name="Song X.-Z."/>
            <person name="Zhang L."/>
            <person name="Villasana D."/>
            <person name="Johnson A."/>
            <person name="Liu J."/>
            <person name="Liyanage D."/>
            <person name="Lorensuhewa L."/>
            <person name="Robinson T."/>
            <person name="Song A."/>
            <person name="Song B.-B."/>
            <person name="Dinh H."/>
            <person name="Thornton R."/>
            <person name="Coyle M."/>
            <person name="Francisco L."/>
            <person name="Jackson L."/>
            <person name="Javaid M."/>
            <person name="Korchina V."/>
            <person name="Kovar C."/>
            <person name="Mata R."/>
            <person name="Mathew T."/>
            <person name="Ngo R."/>
            <person name="Nguyen L."/>
            <person name="Nguyen N."/>
            <person name="Okwuonu G."/>
            <person name="Ongeri F."/>
            <person name="Pham C."/>
            <person name="Simmons D."/>
            <person name="Wilczek-Boney K."/>
            <person name="Hale W."/>
            <person name="Jakkamsetti A."/>
            <person name="Pham P."/>
            <person name="Ruth R."/>
            <person name="San Lucas F."/>
            <person name="Warren J."/>
            <person name="Zhang J."/>
            <person name="Zhao Z."/>
            <person name="Zhou C."/>
            <person name="Zhu D."/>
            <person name="Lee S."/>
            <person name="Bess C."/>
            <person name="Blankenburg K."/>
            <person name="Forbes L."/>
            <person name="Fu Q."/>
            <person name="Gubbala S."/>
            <person name="Hirani K."/>
            <person name="Jayaseelan J.C."/>
            <person name="Lara F."/>
            <person name="Munidasa M."/>
            <person name="Palculict T."/>
            <person name="Patil S."/>
            <person name="Pu L.-L."/>
            <person name="Saada N."/>
            <person name="Tang L."/>
            <person name="Weissenberger G."/>
            <person name="Zhu Y."/>
            <person name="Hemphill L."/>
            <person name="Shang Y."/>
            <person name="Youmans B."/>
            <person name="Ayvaz T."/>
            <person name="Ross M."/>
            <person name="Santibanez J."/>
            <person name="Aqrawi P."/>
            <person name="Gross S."/>
            <person name="Joshi V."/>
            <person name="Fowler G."/>
            <person name="Nazareth L."/>
            <person name="Reid J."/>
            <person name="Worley K."/>
            <person name="Petrosino J."/>
            <person name="Highlander S."/>
            <person name="Gibbs R."/>
        </authorList>
    </citation>
    <scope>NUCLEOTIDE SEQUENCE [LARGE SCALE GENOMIC DNA]</scope>
    <source>
        <strain evidence="3 4">DSM 10105</strain>
    </source>
</reference>
<name>E6JYJ8_PARDN</name>
<feature type="transmembrane region" description="Helical" evidence="2">
    <location>
        <begin position="62"/>
        <end position="80"/>
    </location>
</feature>
<gene>
    <name evidence="3" type="ORF">HMPREF0620_0830</name>
</gene>
<evidence type="ECO:0000256" key="1">
    <source>
        <dbReference type="SAM" id="MobiDB-lite"/>
    </source>
</evidence>
<dbReference type="HOGENOM" id="CLU_038559_0_0_11"/>
<dbReference type="Pfam" id="PF19877">
    <property type="entry name" value="DUF6350"/>
    <property type="match status" value="1"/>
</dbReference>
<evidence type="ECO:0000256" key="2">
    <source>
        <dbReference type="SAM" id="Phobius"/>
    </source>
</evidence>
<dbReference type="Proteomes" id="UP000004946">
    <property type="component" value="Chromosome"/>
</dbReference>
<feature type="transmembrane region" description="Helical" evidence="2">
    <location>
        <begin position="200"/>
        <end position="219"/>
    </location>
</feature>
<comment type="caution">
    <text evidence="3">The sequence shown here is derived from an EMBL/GenBank/DDBJ whole genome shotgun (WGS) entry which is preliminary data.</text>
</comment>
<dbReference type="AlphaFoldDB" id="E6JYJ8"/>
<dbReference type="PRINTS" id="PR00173">
    <property type="entry name" value="EDTRNSPORT"/>
</dbReference>
<keyword evidence="2" id="KW-0812">Transmembrane</keyword>
<dbReference type="eggNOG" id="ENOG5033EIZ">
    <property type="taxonomic scope" value="Bacteria"/>
</dbReference>
<dbReference type="InterPro" id="IPR045931">
    <property type="entry name" value="DUF6350"/>
</dbReference>
<feature type="transmembrane region" description="Helical" evidence="2">
    <location>
        <begin position="6"/>
        <end position="26"/>
    </location>
</feature>
<keyword evidence="4" id="KW-1185">Reference proteome</keyword>
<proteinExistence type="predicted"/>